<dbReference type="PROSITE" id="PS52002">
    <property type="entry name" value="SM"/>
    <property type="match status" value="1"/>
</dbReference>
<dbReference type="Proteomes" id="UP000007635">
    <property type="component" value="Chromosome XVII"/>
</dbReference>
<feature type="region of interest" description="Disordered" evidence="7">
    <location>
        <begin position="378"/>
        <end position="403"/>
    </location>
</feature>
<evidence type="ECO:0000256" key="2">
    <source>
        <dbReference type="ARBA" id="ARBA00022473"/>
    </source>
</evidence>
<evidence type="ECO:0000259" key="10">
    <source>
        <dbReference type="PROSITE" id="PS51536"/>
    </source>
</evidence>
<evidence type="ECO:0000313" key="13">
    <source>
        <dbReference type="Proteomes" id="UP000007635"/>
    </source>
</evidence>
<dbReference type="GO" id="GO:1990904">
    <property type="term" value="C:ribonucleoprotein complex"/>
    <property type="evidence" value="ECO:0007669"/>
    <property type="project" value="UniProtKB-KW"/>
</dbReference>
<evidence type="ECO:0000259" key="9">
    <source>
        <dbReference type="PROSITE" id="PS51513"/>
    </source>
</evidence>
<dbReference type="GO" id="GO:0003729">
    <property type="term" value="F:mRNA binding"/>
    <property type="evidence" value="ECO:0007669"/>
    <property type="project" value="TreeGrafter"/>
</dbReference>
<dbReference type="SUPFAM" id="SSF50182">
    <property type="entry name" value="Sm-like ribonucleoproteins"/>
    <property type="match status" value="1"/>
</dbReference>
<feature type="domain" description="TFG box profile" evidence="10">
    <location>
        <begin position="351"/>
        <end position="371"/>
    </location>
</feature>
<evidence type="ECO:0000259" key="11">
    <source>
        <dbReference type="PROSITE" id="PS52002"/>
    </source>
</evidence>
<feature type="short sequence motif" description="FFD box" evidence="5">
    <location>
        <begin position="333"/>
        <end position="349"/>
    </location>
</feature>
<dbReference type="SMART" id="SM01199">
    <property type="entry name" value="FDF"/>
    <property type="match status" value="1"/>
</dbReference>
<dbReference type="InterPro" id="IPR047575">
    <property type="entry name" value="Sm"/>
</dbReference>
<evidence type="ECO:0000256" key="1">
    <source>
        <dbReference type="ARBA" id="ARBA00010415"/>
    </source>
</evidence>
<dbReference type="PANTHER" id="PTHR13586:SF1">
    <property type="entry name" value="PROTEIN LSM14 HOMOLOG B"/>
    <property type="match status" value="1"/>
</dbReference>
<dbReference type="InterPro" id="IPR025768">
    <property type="entry name" value="TFG_box"/>
</dbReference>
<feature type="region of interest" description="Disordered" evidence="7">
    <location>
        <begin position="79"/>
        <end position="99"/>
    </location>
</feature>
<feature type="compositionally biased region" description="Basic and acidic residues" evidence="7">
    <location>
        <begin position="394"/>
        <end position="403"/>
    </location>
</feature>
<name>A0AAQ4PK66_GASAC</name>
<feature type="compositionally biased region" description="Polar residues" evidence="7">
    <location>
        <begin position="198"/>
        <end position="211"/>
    </location>
</feature>
<feature type="short sequence motif" description="TFG box" evidence="6">
    <location>
        <begin position="351"/>
        <end position="371"/>
    </location>
</feature>
<reference evidence="12" key="3">
    <citation type="submission" date="2025-09" db="UniProtKB">
        <authorList>
            <consortium name="Ensembl"/>
        </authorList>
    </citation>
    <scope>IDENTIFICATION</scope>
</reference>
<dbReference type="GeneTree" id="ENSGT00940000156010"/>
<feature type="domain" description="Sm" evidence="11">
    <location>
        <begin position="1"/>
        <end position="80"/>
    </location>
</feature>
<evidence type="ECO:0000256" key="3">
    <source>
        <dbReference type="ARBA" id="ARBA00022845"/>
    </source>
</evidence>
<proteinExistence type="inferred from homology"/>
<dbReference type="GO" id="GO:0006417">
    <property type="term" value="P:regulation of translation"/>
    <property type="evidence" value="ECO:0007669"/>
    <property type="project" value="UniProtKB-KW"/>
</dbReference>
<dbReference type="Pfam" id="PF12701">
    <property type="entry name" value="LSM14"/>
    <property type="match status" value="1"/>
</dbReference>
<dbReference type="Gene3D" id="2.30.30.100">
    <property type="match status" value="1"/>
</dbReference>
<evidence type="ECO:0000256" key="6">
    <source>
        <dbReference type="PROSITE-ProRule" id="PRU00869"/>
    </source>
</evidence>
<evidence type="ECO:0000256" key="7">
    <source>
        <dbReference type="SAM" id="MobiDB-lite"/>
    </source>
</evidence>
<keyword evidence="4" id="KW-0687">Ribonucleoprotein</keyword>
<feature type="region of interest" description="Disordered" evidence="7">
    <location>
        <begin position="196"/>
        <end position="276"/>
    </location>
</feature>
<sequence length="403" mass="44094">MSGTPYIGSKISLISKAQMRYEGILSSVDTDRSTVALAKVKSYGTEDRHTDRPAPPKDDIYEYIIFRGSDIKDITVSEPPKPHHGLPRDPAIVQSSVGNSSAGYHPRWSSYRDMMPTYNQLAATSLLNQQYNAALGLGAADASNISVFLNVDVADSHSAVDPNPSCTFLLPPVPGIHGIPARRAPMVEQAVQTVPLVSASQKRGKTLTQPPASKPPVRPNQRAGPAQKENVPTSRAPPPPSAAKVQAQGAENQKQRQKQGVGSRRSRNRSRGQLLVKNSKATTLQFESDFDFETANAQFKDELTKEVVVEKVDSGEDPDSQGAPEEDEALGEKYYDKAKCFFDNISSDLKPRRTTWAEEKKMNMETFGVPGRFLRARGFRGRGRRGPSAAEQRPLPKDVSGRV</sequence>
<comment type="similarity">
    <text evidence="1">Belongs to the LSM14 family.</text>
</comment>
<dbReference type="InterPro" id="IPR010920">
    <property type="entry name" value="LSM_dom_sf"/>
</dbReference>
<reference evidence="12 13" key="1">
    <citation type="journal article" date="2021" name="G3 (Bethesda)">
        <title>Improved contiguity of the threespine stickleback genome using long-read sequencing.</title>
        <authorList>
            <person name="Nath S."/>
            <person name="Shaw D.E."/>
            <person name="White M.A."/>
        </authorList>
    </citation>
    <scope>NUCLEOTIDE SEQUENCE [LARGE SCALE GENOMIC DNA]</scope>
    <source>
        <strain evidence="12 13">Lake Benthic</strain>
    </source>
</reference>
<reference evidence="12" key="2">
    <citation type="submission" date="2025-08" db="UniProtKB">
        <authorList>
            <consortium name="Ensembl"/>
        </authorList>
    </citation>
    <scope>IDENTIFICATION</scope>
</reference>
<dbReference type="PROSITE" id="PS51513">
    <property type="entry name" value="FFD"/>
    <property type="match status" value="1"/>
</dbReference>
<dbReference type="PROSITE" id="PS51536">
    <property type="entry name" value="TFG"/>
    <property type="match status" value="1"/>
</dbReference>
<evidence type="ECO:0000259" key="8">
    <source>
        <dbReference type="PROSITE" id="PS51512"/>
    </source>
</evidence>
<organism evidence="12 13">
    <name type="scientific">Gasterosteus aculeatus aculeatus</name>
    <name type="common">three-spined stickleback</name>
    <dbReference type="NCBI Taxonomy" id="481459"/>
    <lineage>
        <taxon>Eukaryota</taxon>
        <taxon>Metazoa</taxon>
        <taxon>Chordata</taxon>
        <taxon>Craniata</taxon>
        <taxon>Vertebrata</taxon>
        <taxon>Euteleostomi</taxon>
        <taxon>Actinopterygii</taxon>
        <taxon>Neopterygii</taxon>
        <taxon>Teleostei</taxon>
        <taxon>Neoteleostei</taxon>
        <taxon>Acanthomorphata</taxon>
        <taxon>Eupercaria</taxon>
        <taxon>Perciformes</taxon>
        <taxon>Cottioidei</taxon>
        <taxon>Gasterosteales</taxon>
        <taxon>Gasterosteidae</taxon>
        <taxon>Gasterosteus</taxon>
    </lineage>
</organism>
<feature type="domain" description="FFD box profile" evidence="9">
    <location>
        <begin position="333"/>
        <end position="349"/>
    </location>
</feature>
<dbReference type="InterPro" id="IPR025609">
    <property type="entry name" value="Lsm14-like_N"/>
</dbReference>
<dbReference type="PROSITE" id="PS51512">
    <property type="entry name" value="DFDF"/>
    <property type="match status" value="1"/>
</dbReference>
<dbReference type="CDD" id="cd01736">
    <property type="entry name" value="LSm14_N"/>
    <property type="match status" value="1"/>
</dbReference>
<dbReference type="AlphaFoldDB" id="A0AAQ4PK66"/>
<evidence type="ECO:0000313" key="12">
    <source>
        <dbReference type="Ensembl" id="ENSGACP00000039152.1"/>
    </source>
</evidence>
<dbReference type="InterPro" id="IPR025761">
    <property type="entry name" value="FFD_box"/>
</dbReference>
<dbReference type="InterPro" id="IPR025762">
    <property type="entry name" value="DFDF"/>
</dbReference>
<keyword evidence="13" id="KW-1185">Reference proteome</keyword>
<evidence type="ECO:0000256" key="4">
    <source>
        <dbReference type="ARBA" id="ARBA00023274"/>
    </source>
</evidence>
<keyword evidence="2" id="KW-0217">Developmental protein</keyword>
<feature type="domain" description="DFDF" evidence="8">
    <location>
        <begin position="278"/>
        <end position="314"/>
    </location>
</feature>
<protein>
    <submittedName>
        <fullName evidence="12">LSM family member 14B</fullName>
    </submittedName>
</protein>
<dbReference type="InterPro" id="IPR019050">
    <property type="entry name" value="FDF_dom"/>
</dbReference>
<dbReference type="SMART" id="SM01271">
    <property type="entry name" value="LSM14"/>
    <property type="match status" value="1"/>
</dbReference>
<accession>A0AAQ4PK66</accession>
<keyword evidence="3" id="KW-0810">Translation regulation</keyword>
<dbReference type="Ensembl" id="ENSGACT00000037172.1">
    <property type="protein sequence ID" value="ENSGACP00000039152.1"/>
    <property type="gene ID" value="ENSGACG00000009973.2"/>
</dbReference>
<dbReference type="PANTHER" id="PTHR13586">
    <property type="entry name" value="SCD6 PROTEIN-RELATED"/>
    <property type="match status" value="1"/>
</dbReference>
<evidence type="ECO:0000256" key="5">
    <source>
        <dbReference type="PROSITE-ProRule" id="PRU00846"/>
    </source>
</evidence>